<feature type="compositionally biased region" description="Polar residues" evidence="1">
    <location>
        <begin position="121"/>
        <end position="132"/>
    </location>
</feature>
<evidence type="ECO:0000313" key="2">
    <source>
        <dbReference type="EMBL" id="KAG2195807.1"/>
    </source>
</evidence>
<gene>
    <name evidence="2" type="ORF">INT47_010017</name>
</gene>
<sequence length="514" mass="59346">MDINEALISFFDKKGRKTLYNFVTTHTSLVENYIRQFSKAADARKNLVNKFKSEYKIKNPRSKRSPAITFDFDTLWSSTQVNKTLTNERDKVSIALIKASSAEITKKLQVPVAEEEEAKDQNTAYMSNNSEQTMREEDSDDGEPNFENEDDDYSNERSDNASDENLVYILNVNEDNFTSIISSDEEAPAYLKQFKLFQSKALNKAKTVGLFVDADLYQILSLYHIILLKKGRTYPDINLDELYKQMLELHQCDANIGKKNDIGDVPDRDELKIKLFKIYEEAEGEDRKAIDVLINLCVAYTQLNKLPNEETIDHSIEEQELINNFADPILSPLLHRPEKEKLFLWLDRKVTKTYNTRPDAGCAMIHERRIERFFSFTEVKAEYKKKDTLSTHQDLLRLALFGMSEIEDNDAKCILLVQVIGAIITYYGCTEHTNGHKVIFEISKIKIPLSMQDLPGFIMKLDDLKKLGQFYNSYCVKKHNTTNNMKRKFSIGNVDLGRIINTHKPKNLRVSVDF</sequence>
<name>A0A8H7QNX9_9FUNG</name>
<reference evidence="2" key="1">
    <citation type="submission" date="2020-12" db="EMBL/GenBank/DDBJ databases">
        <title>Metabolic potential, ecology and presence of endohyphal bacteria is reflected in genomic diversity of Mucoromycotina.</title>
        <authorList>
            <person name="Muszewska A."/>
            <person name="Okrasinska A."/>
            <person name="Steczkiewicz K."/>
            <person name="Drgas O."/>
            <person name="Orlowska M."/>
            <person name="Perlinska-Lenart U."/>
            <person name="Aleksandrzak-Piekarczyk T."/>
            <person name="Szatraj K."/>
            <person name="Zielenkiewicz U."/>
            <person name="Pilsyk S."/>
            <person name="Malc E."/>
            <person name="Mieczkowski P."/>
            <person name="Kruszewska J.S."/>
            <person name="Biernat P."/>
            <person name="Pawlowska J."/>
        </authorList>
    </citation>
    <scope>NUCLEOTIDE SEQUENCE</scope>
    <source>
        <strain evidence="2">WA0000017839</strain>
    </source>
</reference>
<proteinExistence type="predicted"/>
<dbReference type="Proteomes" id="UP000603453">
    <property type="component" value="Unassembled WGS sequence"/>
</dbReference>
<feature type="compositionally biased region" description="Acidic residues" evidence="1">
    <location>
        <begin position="137"/>
        <end position="153"/>
    </location>
</feature>
<comment type="caution">
    <text evidence="2">The sequence shown here is derived from an EMBL/GenBank/DDBJ whole genome shotgun (WGS) entry which is preliminary data.</text>
</comment>
<keyword evidence="3" id="KW-1185">Reference proteome</keyword>
<protein>
    <submittedName>
        <fullName evidence="2">Uncharacterized protein</fullName>
    </submittedName>
</protein>
<dbReference type="AlphaFoldDB" id="A0A8H7QNX9"/>
<accession>A0A8H7QNX9</accession>
<evidence type="ECO:0000256" key="1">
    <source>
        <dbReference type="SAM" id="MobiDB-lite"/>
    </source>
</evidence>
<feature type="region of interest" description="Disordered" evidence="1">
    <location>
        <begin position="111"/>
        <end position="159"/>
    </location>
</feature>
<dbReference type="OrthoDB" id="2290051at2759"/>
<dbReference type="EMBL" id="JAEPRD010000161">
    <property type="protein sequence ID" value="KAG2195807.1"/>
    <property type="molecule type" value="Genomic_DNA"/>
</dbReference>
<evidence type="ECO:0000313" key="3">
    <source>
        <dbReference type="Proteomes" id="UP000603453"/>
    </source>
</evidence>
<organism evidence="2 3">
    <name type="scientific">Mucor saturninus</name>
    <dbReference type="NCBI Taxonomy" id="64648"/>
    <lineage>
        <taxon>Eukaryota</taxon>
        <taxon>Fungi</taxon>
        <taxon>Fungi incertae sedis</taxon>
        <taxon>Mucoromycota</taxon>
        <taxon>Mucoromycotina</taxon>
        <taxon>Mucoromycetes</taxon>
        <taxon>Mucorales</taxon>
        <taxon>Mucorineae</taxon>
        <taxon>Mucoraceae</taxon>
        <taxon>Mucor</taxon>
    </lineage>
</organism>